<name>A0A1N7J3T9_9BACI</name>
<sequence length="263" mass="30067">MYLTARNREYWVEDEGKGPPLCFLHGFTGSTAIWKETKRAFPDFRLILVDLPGHGKTGDVGVVSMEEVAEDLKVIFEKLQLPKLSLLGYSMGGRTALYFALHHPEMVDRLILESASPGLKTEEERQERIKKDEKVSALLENEGIEGFTNRWEDLPLFETVRSLPFHRRQSLRKQRLYNDPTGLTHSLQGMGTGTQPSLWRHLRDIGLPVCLIVGGEDGKYVKINREMEKGFARAEMHEIEGAGHIPHLEKPDIFSEIIRRFMI</sequence>
<dbReference type="UniPathway" id="UPA00079"/>
<dbReference type="Gene3D" id="3.40.50.1820">
    <property type="entry name" value="alpha/beta hydrolase"/>
    <property type="match status" value="1"/>
</dbReference>
<comment type="similarity">
    <text evidence="3">Belongs to the AB hydrolase superfamily. MenH family.</text>
</comment>
<protein>
    <recommendedName>
        <fullName evidence="3">Putative 2-succinyl-6-hydroxy-2,4-cyclohexadiene-1-carboxylate synthase</fullName>
        <shortName evidence="3">SHCHC synthase</shortName>
        <ecNumber evidence="3">4.2.99.20</ecNumber>
    </recommendedName>
</protein>
<dbReference type="UniPathway" id="UPA01057">
    <property type="reaction ID" value="UER00900"/>
</dbReference>
<dbReference type="RefSeq" id="WP_076558011.1">
    <property type="nucleotide sequence ID" value="NZ_FTOC01000003.1"/>
</dbReference>
<comment type="pathway">
    <text evidence="3">Quinol/quinone metabolism; menaquinone biosynthesis.</text>
</comment>
<dbReference type="GO" id="GO:0070205">
    <property type="term" value="F:2-succinyl-6-hydroxy-2,4-cyclohexadiene-1-carboxylate synthase activity"/>
    <property type="evidence" value="ECO:0007669"/>
    <property type="project" value="UniProtKB-UniRule"/>
</dbReference>
<dbReference type="AlphaFoldDB" id="A0A1N7J3T9"/>
<evidence type="ECO:0000256" key="3">
    <source>
        <dbReference type="HAMAP-Rule" id="MF_01660"/>
    </source>
</evidence>
<dbReference type="STRING" id="570947.SAMN05421687_103325"/>
<dbReference type="EMBL" id="FTOC01000003">
    <property type="protein sequence ID" value="SIS44025.1"/>
    <property type="molecule type" value="Genomic_DNA"/>
</dbReference>
<evidence type="ECO:0000313" key="5">
    <source>
        <dbReference type="EMBL" id="SIS44025.1"/>
    </source>
</evidence>
<keyword evidence="6" id="KW-1185">Reference proteome</keyword>
<dbReference type="PRINTS" id="PR00111">
    <property type="entry name" value="ABHYDROLASE"/>
</dbReference>
<comment type="function">
    <text evidence="3">Catalyzes a proton abstraction reaction that results in 2,5-elimination of pyruvate from 2-succinyl-5-enolpyruvyl-6-hydroxy-3-cyclohexene-1-carboxylate (SEPHCHC) and the formation of 2-succinyl-6-hydroxy-2,4-cyclohexadiene-1-carboxylate (SHCHC).</text>
</comment>
<dbReference type="InterPro" id="IPR000073">
    <property type="entry name" value="AB_hydrolase_1"/>
</dbReference>
<dbReference type="InterPro" id="IPR029058">
    <property type="entry name" value="AB_hydrolase_fold"/>
</dbReference>
<reference evidence="6" key="1">
    <citation type="submission" date="2017-01" db="EMBL/GenBank/DDBJ databases">
        <authorList>
            <person name="Varghese N."/>
            <person name="Submissions S."/>
        </authorList>
    </citation>
    <scope>NUCLEOTIDE SEQUENCE [LARGE SCALE GENOMIC DNA]</scope>
    <source>
        <strain evidence="6">DSM 23127</strain>
    </source>
</reference>
<evidence type="ECO:0000256" key="2">
    <source>
        <dbReference type="ARBA" id="ARBA00023239"/>
    </source>
</evidence>
<accession>A0A1N7J3T9</accession>
<organism evidence="5 6">
    <name type="scientific">Salimicrobium flavidum</name>
    <dbReference type="NCBI Taxonomy" id="570947"/>
    <lineage>
        <taxon>Bacteria</taxon>
        <taxon>Bacillati</taxon>
        <taxon>Bacillota</taxon>
        <taxon>Bacilli</taxon>
        <taxon>Bacillales</taxon>
        <taxon>Bacillaceae</taxon>
        <taxon>Salimicrobium</taxon>
    </lineage>
</organism>
<comment type="catalytic activity">
    <reaction evidence="3">
        <text>5-enolpyruvoyl-6-hydroxy-2-succinyl-cyclohex-3-ene-1-carboxylate = (1R,6R)-6-hydroxy-2-succinyl-cyclohexa-2,4-diene-1-carboxylate + pyruvate</text>
        <dbReference type="Rhea" id="RHEA:25597"/>
        <dbReference type="ChEBI" id="CHEBI:15361"/>
        <dbReference type="ChEBI" id="CHEBI:58689"/>
        <dbReference type="ChEBI" id="CHEBI:58818"/>
        <dbReference type="EC" id="4.2.99.20"/>
    </reaction>
</comment>
<dbReference type="InterPro" id="IPR022485">
    <property type="entry name" value="SHCHC_synthase_MenH"/>
</dbReference>
<dbReference type="SUPFAM" id="SSF53474">
    <property type="entry name" value="alpha/beta-Hydrolases"/>
    <property type="match status" value="1"/>
</dbReference>
<dbReference type="GO" id="GO:0009234">
    <property type="term" value="P:menaquinone biosynthetic process"/>
    <property type="evidence" value="ECO:0007669"/>
    <property type="project" value="UniProtKB-UniRule"/>
</dbReference>
<dbReference type="PANTHER" id="PTHR42916">
    <property type="entry name" value="2-SUCCINYL-5-ENOLPYRUVYL-6-HYDROXY-3-CYCLOHEXENE-1-CARBOXYLATE SYNTHASE"/>
    <property type="match status" value="1"/>
</dbReference>
<gene>
    <name evidence="3" type="primary">menH</name>
    <name evidence="5" type="ORF">SAMN05421687_103325</name>
</gene>
<dbReference type="PANTHER" id="PTHR42916:SF1">
    <property type="entry name" value="PROTEIN PHYLLO, CHLOROPLASTIC"/>
    <property type="match status" value="1"/>
</dbReference>
<dbReference type="HAMAP" id="MF_01660">
    <property type="entry name" value="MenH"/>
    <property type="match status" value="1"/>
</dbReference>
<dbReference type="Proteomes" id="UP000187608">
    <property type="component" value="Unassembled WGS sequence"/>
</dbReference>
<dbReference type="Pfam" id="PF00561">
    <property type="entry name" value="Abhydrolase_1"/>
    <property type="match status" value="1"/>
</dbReference>
<keyword evidence="2 3" id="KW-0456">Lyase</keyword>
<evidence type="ECO:0000259" key="4">
    <source>
        <dbReference type="Pfam" id="PF00561"/>
    </source>
</evidence>
<dbReference type="OrthoDB" id="9808398at2"/>
<proteinExistence type="inferred from homology"/>
<feature type="domain" description="AB hydrolase-1" evidence="4">
    <location>
        <begin position="19"/>
        <end position="251"/>
    </location>
</feature>
<dbReference type="EC" id="4.2.99.20" evidence="3"/>
<dbReference type="NCBIfam" id="TIGR03695">
    <property type="entry name" value="menH_SHCHC"/>
    <property type="match status" value="1"/>
</dbReference>
<evidence type="ECO:0000256" key="1">
    <source>
        <dbReference type="ARBA" id="ARBA00022428"/>
    </source>
</evidence>
<comment type="subunit">
    <text evidence="3">Monomer.</text>
</comment>
<evidence type="ECO:0000313" key="6">
    <source>
        <dbReference type="Proteomes" id="UP000187608"/>
    </source>
</evidence>
<keyword evidence="1 3" id="KW-0474">Menaquinone biosynthesis</keyword>
<comment type="pathway">
    <text evidence="3">Quinol/quinone metabolism; 1,4-dihydroxy-2-naphthoate biosynthesis; 1,4-dihydroxy-2-naphthoate from chorismate: step 3/7.</text>
</comment>